<reference evidence="2" key="1">
    <citation type="submission" date="2018-05" db="EMBL/GenBank/DDBJ databases">
        <authorList>
            <person name="Lanie J.A."/>
            <person name="Ng W.-L."/>
            <person name="Kazmierczak K.M."/>
            <person name="Andrzejewski T.M."/>
            <person name="Davidsen T.M."/>
            <person name="Wayne K.J."/>
            <person name="Tettelin H."/>
            <person name="Glass J.I."/>
            <person name="Rusch D."/>
            <person name="Podicherti R."/>
            <person name="Tsui H.-C.T."/>
            <person name="Winkler M.E."/>
        </authorList>
    </citation>
    <scope>NUCLEOTIDE SEQUENCE</scope>
</reference>
<evidence type="ECO:0000313" key="2">
    <source>
        <dbReference type="EMBL" id="SVB39540.1"/>
    </source>
</evidence>
<proteinExistence type="inferred from homology"/>
<evidence type="ECO:0008006" key="3">
    <source>
        <dbReference type="Google" id="ProtNLM"/>
    </source>
</evidence>
<name>A0A382DM49_9ZZZZ</name>
<dbReference type="PANTHER" id="PTHR33383:SF1">
    <property type="entry name" value="MEMBRANE PROTEIN INSERTION EFFICIENCY FACTOR-RELATED"/>
    <property type="match status" value="1"/>
</dbReference>
<dbReference type="HAMAP" id="MF_00386">
    <property type="entry name" value="UPF0161_YidD"/>
    <property type="match status" value="1"/>
</dbReference>
<protein>
    <recommendedName>
        <fullName evidence="3">Membrane protein insertion efficiency factor YidD</fullName>
    </recommendedName>
</protein>
<dbReference type="EMBL" id="UINC01040114">
    <property type="protein sequence ID" value="SVB39540.1"/>
    <property type="molecule type" value="Genomic_DNA"/>
</dbReference>
<dbReference type="Pfam" id="PF01809">
    <property type="entry name" value="YidD"/>
    <property type="match status" value="1"/>
</dbReference>
<accession>A0A382DM49</accession>
<dbReference type="NCBIfam" id="TIGR00278">
    <property type="entry name" value="membrane protein insertion efficiency factor YidD"/>
    <property type="match status" value="1"/>
</dbReference>
<dbReference type="PANTHER" id="PTHR33383">
    <property type="entry name" value="MEMBRANE PROTEIN INSERTION EFFICIENCY FACTOR-RELATED"/>
    <property type="match status" value="1"/>
</dbReference>
<evidence type="ECO:0000256" key="1">
    <source>
        <dbReference type="SAM" id="MobiDB-lite"/>
    </source>
</evidence>
<dbReference type="SMART" id="SM01234">
    <property type="entry name" value="Haemolytic"/>
    <property type="match status" value="1"/>
</dbReference>
<sequence length="94" mass="10227">MAAFGALAVRPMLGLVHLYQRLADGRPTPCRYVPTCSNYALDALEGHGAVRGGWLTLRRLSRCHPWGRSGWDPVPATSGDSSPLTDEERDTCST</sequence>
<feature type="compositionally biased region" description="Acidic residues" evidence="1">
    <location>
        <begin position="85"/>
        <end position="94"/>
    </location>
</feature>
<dbReference type="AlphaFoldDB" id="A0A382DM49"/>
<gene>
    <name evidence="2" type="ORF">METZ01_LOCUS192394</name>
</gene>
<feature type="region of interest" description="Disordered" evidence="1">
    <location>
        <begin position="68"/>
        <end position="94"/>
    </location>
</feature>
<organism evidence="2">
    <name type="scientific">marine metagenome</name>
    <dbReference type="NCBI Taxonomy" id="408172"/>
    <lineage>
        <taxon>unclassified sequences</taxon>
        <taxon>metagenomes</taxon>
        <taxon>ecological metagenomes</taxon>
    </lineage>
</organism>
<dbReference type="InterPro" id="IPR002696">
    <property type="entry name" value="Membr_insert_effic_factor_YidD"/>
</dbReference>